<dbReference type="EMBL" id="JWHR01000074">
    <property type="protein sequence ID" value="KHS57476.1"/>
    <property type="molecule type" value="Genomic_DNA"/>
</dbReference>
<dbReference type="OrthoDB" id="3401376at2"/>
<evidence type="ECO:0008006" key="3">
    <source>
        <dbReference type="Google" id="ProtNLM"/>
    </source>
</evidence>
<evidence type="ECO:0000313" key="1">
    <source>
        <dbReference type="EMBL" id="KHS57476.1"/>
    </source>
</evidence>
<gene>
    <name evidence="1" type="ORF">QX51_08035</name>
</gene>
<dbReference type="AlphaFoldDB" id="A0A0B3VL11"/>
<dbReference type="Pfam" id="PF12982">
    <property type="entry name" value="DUF3866"/>
    <property type="match status" value="1"/>
</dbReference>
<keyword evidence="2" id="KW-1185">Reference proteome</keyword>
<sequence length="365" mass="40996">MISKKVGIVEEIADSSEVLDDIRVNINGQIQRAYNYPKITGEVNIGDEVILNTTAVELSLGTGGYHFVIANLNNKESDLSPGGHIMKLRYTPYQIKVNAVEDHESEYHDIINNFETLDDMPVVVGTLHSMLIPFVASYKRHNPNKKLVYIMTDGAALPIYLSKNVQNLKEKNLIDSTITIGNAFGGDYECINIYTALITAKEIIKADAVFVSMGPGIAGTGTKYGFTGMEQGPILDAVRKLGGNPIAIPRISFADLRERHRGISHHAITIFKEIVNVNVNIPVTIYDKEKFDYIKKQVKDNKLFDKHNIIYLENNKCKEDLDYFNLKARSMGRNYEQDKEFFDAASTAAYYLMEVCDDNEGDYCK</sequence>
<dbReference type="InterPro" id="IPR024479">
    <property type="entry name" value="DUF3866"/>
</dbReference>
<accession>A0A0B3VL11</accession>
<protein>
    <recommendedName>
        <fullName evidence="3">DUF3866 domain-containing protein</fullName>
    </recommendedName>
</protein>
<dbReference type="RefSeq" id="WP_039679395.1">
    <property type="nucleotide sequence ID" value="NZ_JWHR01000074.1"/>
</dbReference>
<dbReference type="STRING" id="1577792.QX51_08035"/>
<comment type="caution">
    <text evidence="1">The sequence shown here is derived from an EMBL/GenBank/DDBJ whole genome shotgun (WGS) entry which is preliminary data.</text>
</comment>
<proteinExistence type="predicted"/>
<reference evidence="1 2" key="1">
    <citation type="submission" date="2014-12" db="EMBL/GenBank/DDBJ databases">
        <title>Draft genome sequence of Terrisporobacter sp. 08-306576, isolated from the blood culture of a bacteremia patient.</title>
        <authorList>
            <person name="Lund L.C."/>
            <person name="Sydenham T.V."/>
            <person name="Hogh S.V."/>
            <person name="Skov M.N."/>
            <person name="Kemp M."/>
            <person name="Justesen U.S."/>
        </authorList>
    </citation>
    <scope>NUCLEOTIDE SEQUENCE [LARGE SCALE GENOMIC DNA]</scope>
    <source>
        <strain evidence="1 2">08-306576</strain>
    </source>
</reference>
<dbReference type="Proteomes" id="UP000031189">
    <property type="component" value="Unassembled WGS sequence"/>
</dbReference>
<organism evidence="1 2">
    <name type="scientific">Terrisporobacter othiniensis</name>
    <dbReference type="NCBI Taxonomy" id="1577792"/>
    <lineage>
        <taxon>Bacteria</taxon>
        <taxon>Bacillati</taxon>
        <taxon>Bacillota</taxon>
        <taxon>Clostridia</taxon>
        <taxon>Peptostreptococcales</taxon>
        <taxon>Peptostreptococcaceae</taxon>
        <taxon>Terrisporobacter</taxon>
    </lineage>
</organism>
<name>A0A0B3VL11_9FIRM</name>
<evidence type="ECO:0000313" key="2">
    <source>
        <dbReference type="Proteomes" id="UP000031189"/>
    </source>
</evidence>